<dbReference type="STRING" id="1035839.GCA_000238795_01502"/>
<dbReference type="Proteomes" id="UP000253872">
    <property type="component" value="Unassembled WGS sequence"/>
</dbReference>
<evidence type="ECO:0000313" key="3">
    <source>
        <dbReference type="Proteomes" id="UP000253872"/>
    </source>
</evidence>
<dbReference type="EMBL" id="QEPN01000002">
    <property type="protein sequence ID" value="RDE73000.1"/>
    <property type="molecule type" value="Genomic_DNA"/>
</dbReference>
<dbReference type="InterPro" id="IPR010835">
    <property type="entry name" value="DUF1439"/>
</dbReference>
<sequence length="190" mass="21297">MKLLHNLTAVSLTVGFASMVFASPLSISEQEINHYLHNHLAEKVPLQNNVGVPGLFELDYNLHDLITRIGRTDEKKVEIQGIVDGILTAKGKKHNAQVKLNLDTKPYYDAEKGALFLQDVRLLSWSATPEKYQEKLAMFMPVLMDGLTEVLNSTPVYTLDETKSKEALVKKFGKAIIVEKGELRLETSVF</sequence>
<dbReference type="AlphaFoldDB" id="A0A369YIE0"/>
<evidence type="ECO:0000256" key="1">
    <source>
        <dbReference type="SAM" id="SignalP"/>
    </source>
</evidence>
<accession>A0A369YIE0</accession>
<name>A0A369YIE0_9PAST</name>
<dbReference type="Pfam" id="PF07273">
    <property type="entry name" value="DUF1439"/>
    <property type="match status" value="1"/>
</dbReference>
<feature type="chain" id="PRO_5016571643" evidence="1">
    <location>
        <begin position="23"/>
        <end position="190"/>
    </location>
</feature>
<dbReference type="Gene3D" id="3.15.10.40">
    <property type="entry name" value="Uncharacterised protein PF07273, DUF1439"/>
    <property type="match status" value="1"/>
</dbReference>
<comment type="caution">
    <text evidence="2">The sequence shown here is derived from an EMBL/GenBank/DDBJ whole genome shotgun (WGS) entry which is preliminary data.</text>
</comment>
<keyword evidence="1" id="KW-0732">Signal</keyword>
<reference evidence="2 3" key="1">
    <citation type="submission" date="2018-05" db="EMBL/GenBank/DDBJ databases">
        <title>Draft Genome Sequences for a Diverse set of 7 Haemophilus Species.</title>
        <authorList>
            <person name="Nichols M."/>
            <person name="Topaz N."/>
            <person name="Wang X."/>
            <person name="Wang X."/>
            <person name="Boxrud D."/>
        </authorList>
    </citation>
    <scope>NUCLEOTIDE SEQUENCE [LARGE SCALE GENOMIC DNA]</scope>
    <source>
        <strain evidence="2 3">C2002001239</strain>
    </source>
</reference>
<feature type="signal peptide" evidence="1">
    <location>
        <begin position="1"/>
        <end position="22"/>
    </location>
</feature>
<evidence type="ECO:0000313" key="2">
    <source>
        <dbReference type="EMBL" id="RDE73000.1"/>
    </source>
</evidence>
<gene>
    <name evidence="2" type="ORF">DPV93_02620</name>
</gene>
<protein>
    <submittedName>
        <fullName evidence="2">DUF1439 domain-containing protein</fullName>
    </submittedName>
</protein>
<dbReference type="RefSeq" id="WP_111401967.1">
    <property type="nucleotide sequence ID" value="NZ_QEPN01000002.1"/>
</dbReference>
<proteinExistence type="predicted"/>
<organism evidence="2 3">
    <name type="scientific">Haemophilus sputorum</name>
    <dbReference type="NCBI Taxonomy" id="1078480"/>
    <lineage>
        <taxon>Bacteria</taxon>
        <taxon>Pseudomonadati</taxon>
        <taxon>Pseudomonadota</taxon>
        <taxon>Gammaproteobacteria</taxon>
        <taxon>Pasteurellales</taxon>
        <taxon>Pasteurellaceae</taxon>
        <taxon>Haemophilus</taxon>
    </lineage>
</organism>